<dbReference type="RefSeq" id="WP_005945572.1">
    <property type="nucleotide sequence ID" value="NZ_CP136423.1"/>
</dbReference>
<dbReference type="Pfam" id="PF04093">
    <property type="entry name" value="MreD"/>
    <property type="match status" value="1"/>
</dbReference>
<reference evidence="9 10" key="1">
    <citation type="submission" date="2009-01" db="EMBL/GenBank/DDBJ databases">
        <authorList>
            <person name="Fulton L."/>
            <person name="Clifton S."/>
            <person name="Fulton B."/>
            <person name="Xu J."/>
            <person name="Minx P."/>
            <person name="Pepin K.H."/>
            <person name="Johnson M."/>
            <person name="Bhonagiri V."/>
            <person name="Nash W.E."/>
            <person name="Mardis E.R."/>
            <person name="Wilson R.K."/>
        </authorList>
    </citation>
    <scope>NUCLEOTIDE SEQUENCE [LARGE SCALE GENOMIC DNA]</scope>
    <source>
        <strain evidence="10">DSM 10507 / JCM 14656 / S5a33</strain>
    </source>
</reference>
<evidence type="ECO:0000256" key="8">
    <source>
        <dbReference type="SAM" id="Phobius"/>
    </source>
</evidence>
<feature type="transmembrane region" description="Helical" evidence="8">
    <location>
        <begin position="75"/>
        <end position="92"/>
    </location>
</feature>
<dbReference type="PIRSF" id="PIRSF037497">
    <property type="entry name" value="MreD_Clostridium/Treponema_prd"/>
    <property type="match status" value="1"/>
</dbReference>
<dbReference type="AlphaFoldDB" id="C0CHV5"/>
<dbReference type="InterPro" id="IPR017225">
    <property type="entry name" value="Cell_shape_determin_MreD_prd"/>
</dbReference>
<evidence type="ECO:0000256" key="7">
    <source>
        <dbReference type="ARBA" id="ARBA00023136"/>
    </source>
</evidence>
<evidence type="ECO:0000256" key="3">
    <source>
        <dbReference type="ARBA" id="ARBA00022475"/>
    </source>
</evidence>
<dbReference type="GeneID" id="86821669"/>
<evidence type="ECO:0000256" key="5">
    <source>
        <dbReference type="ARBA" id="ARBA00022960"/>
    </source>
</evidence>
<dbReference type="eggNOG" id="COG2891">
    <property type="taxonomic scope" value="Bacteria"/>
</dbReference>
<organism evidence="9 10">
    <name type="scientific">Blautia hydrogenotrophica (strain DSM 10507 / JCM 14656 / S5a33)</name>
    <name type="common">Ruminococcus hydrogenotrophicus</name>
    <dbReference type="NCBI Taxonomy" id="476272"/>
    <lineage>
        <taxon>Bacteria</taxon>
        <taxon>Bacillati</taxon>
        <taxon>Bacillota</taxon>
        <taxon>Clostridia</taxon>
        <taxon>Lachnospirales</taxon>
        <taxon>Lachnospiraceae</taxon>
        <taxon>Blautia</taxon>
    </lineage>
</organism>
<keyword evidence="10" id="KW-1185">Reference proteome</keyword>
<dbReference type="PATRIC" id="fig|476272.21.peg.3426"/>
<reference evidence="9 10" key="2">
    <citation type="submission" date="2009-02" db="EMBL/GenBank/DDBJ databases">
        <title>Draft genome sequence of Blautia hydrogenotrophica DSM 10507 (Ruminococcus hydrogenotrophicus DSM 10507).</title>
        <authorList>
            <person name="Sudarsanam P."/>
            <person name="Ley R."/>
            <person name="Guruge J."/>
            <person name="Turnbaugh P.J."/>
            <person name="Mahowald M."/>
            <person name="Liep D."/>
            <person name="Gordon J."/>
        </authorList>
    </citation>
    <scope>NUCLEOTIDE SEQUENCE [LARGE SCALE GENOMIC DNA]</scope>
    <source>
        <strain evidence="10">DSM 10507 / JCM 14656 / S5a33</strain>
    </source>
</reference>
<evidence type="ECO:0000256" key="1">
    <source>
        <dbReference type="ARBA" id="ARBA00004651"/>
    </source>
</evidence>
<evidence type="ECO:0000256" key="2">
    <source>
        <dbReference type="ARBA" id="ARBA00007776"/>
    </source>
</evidence>
<dbReference type="GO" id="GO:0008360">
    <property type="term" value="P:regulation of cell shape"/>
    <property type="evidence" value="ECO:0007669"/>
    <property type="project" value="UniProtKB-KW"/>
</dbReference>
<keyword evidence="4 8" id="KW-0812">Transmembrane</keyword>
<evidence type="ECO:0000313" key="10">
    <source>
        <dbReference type="Proteomes" id="UP000003100"/>
    </source>
</evidence>
<comment type="similarity">
    <text evidence="2">Belongs to the MreD family.</text>
</comment>
<evidence type="ECO:0000256" key="4">
    <source>
        <dbReference type="ARBA" id="ARBA00022692"/>
    </source>
</evidence>
<dbReference type="Proteomes" id="UP000003100">
    <property type="component" value="Unassembled WGS sequence"/>
</dbReference>
<protein>
    <submittedName>
        <fullName evidence="9">Uncharacterized protein</fullName>
    </submittedName>
</protein>
<accession>C0CHV5</accession>
<evidence type="ECO:0000256" key="6">
    <source>
        <dbReference type="ARBA" id="ARBA00022989"/>
    </source>
</evidence>
<evidence type="ECO:0000313" key="9">
    <source>
        <dbReference type="EMBL" id="EEG50637.1"/>
    </source>
</evidence>
<keyword evidence="6 8" id="KW-1133">Transmembrane helix</keyword>
<comment type="subcellular location">
    <subcellularLocation>
        <location evidence="1">Cell membrane</location>
        <topology evidence="1">Multi-pass membrane protein</topology>
    </subcellularLocation>
</comment>
<dbReference type="EMBL" id="ACBZ01000016">
    <property type="protein sequence ID" value="EEG50637.1"/>
    <property type="molecule type" value="Genomic_DNA"/>
</dbReference>
<keyword evidence="5" id="KW-0133">Cell shape</keyword>
<dbReference type="GO" id="GO:0005886">
    <property type="term" value="C:plasma membrane"/>
    <property type="evidence" value="ECO:0007669"/>
    <property type="project" value="UniProtKB-SubCell"/>
</dbReference>
<feature type="transmembrane region" description="Helical" evidence="8">
    <location>
        <begin position="99"/>
        <end position="118"/>
    </location>
</feature>
<name>C0CHV5_BLAHS</name>
<feature type="transmembrane region" description="Helical" evidence="8">
    <location>
        <begin position="130"/>
        <end position="154"/>
    </location>
</feature>
<dbReference type="HOGENOM" id="CLU_132534_0_0_9"/>
<keyword evidence="7 8" id="KW-0472">Membrane</keyword>
<dbReference type="InterPro" id="IPR007227">
    <property type="entry name" value="Cell_shape_determining_MreD"/>
</dbReference>
<comment type="caution">
    <text evidence="9">The sequence shown here is derived from an EMBL/GenBank/DDBJ whole genome shotgun (WGS) entry which is preliminary data.</text>
</comment>
<keyword evidence="3" id="KW-1003">Cell membrane</keyword>
<proteinExistence type="inferred from homology"/>
<dbReference type="NCBIfam" id="TIGR03426">
    <property type="entry name" value="shape_MreD"/>
    <property type="match status" value="1"/>
</dbReference>
<gene>
    <name evidence="9" type="ORF">RUMHYD_00419</name>
</gene>
<sequence length="176" mass="20053">MKNKLILAALILLSFLLQCTVLQTFAIGSISANLLVILCVSMGLLRGKKTGMFTGFFCGILVDLFYGPVFGLYALIYMYLGYFSGFGCKIYYDDDMKVPMCFVGIGDLLYNFAVYGLQFLLRGRLGFGTYFLKIMIPELLYTVLLTLLVYKLLYTINYRFMGMRTTKDSDSFWLIK</sequence>